<accession>A0A376D7Y0</accession>
<dbReference type="GO" id="GO:0019062">
    <property type="term" value="P:virion attachment to host cell"/>
    <property type="evidence" value="ECO:0007669"/>
    <property type="project" value="InterPro"/>
</dbReference>
<feature type="region of interest" description="Disordered" evidence="3">
    <location>
        <begin position="121"/>
        <end position="142"/>
    </location>
</feature>
<evidence type="ECO:0000313" key="4">
    <source>
        <dbReference type="EMBL" id="STC84502.1"/>
    </source>
</evidence>
<feature type="compositionally biased region" description="Low complexity" evidence="3">
    <location>
        <begin position="125"/>
        <end position="142"/>
    </location>
</feature>
<dbReference type="InterPro" id="IPR005068">
    <property type="entry name" value="Phage_lambda_Stf-r2"/>
</dbReference>
<dbReference type="EMBL" id="UFXZ01000001">
    <property type="protein sequence ID" value="STC84502.1"/>
    <property type="molecule type" value="Genomic_DNA"/>
</dbReference>
<comment type="subcellular location">
    <subcellularLocation>
        <location evidence="1">Virion</location>
    </subcellularLocation>
</comment>
<reference evidence="4 5" key="1">
    <citation type="submission" date="2018-06" db="EMBL/GenBank/DDBJ databases">
        <authorList>
            <consortium name="Pathogen Informatics"/>
            <person name="Doyle S."/>
        </authorList>
    </citation>
    <scope>NUCLEOTIDE SEQUENCE [LARGE SCALE GENOMIC DNA]</scope>
    <source>
        <strain evidence="4 5">NCTC12121</strain>
    </source>
</reference>
<evidence type="ECO:0000256" key="1">
    <source>
        <dbReference type="ARBA" id="ARBA00004328"/>
    </source>
</evidence>
<evidence type="ECO:0000256" key="3">
    <source>
        <dbReference type="SAM" id="MobiDB-lite"/>
    </source>
</evidence>
<keyword evidence="2" id="KW-0945">Host-virus interaction</keyword>
<dbReference type="AlphaFoldDB" id="A0A376D7Y0"/>
<gene>
    <name evidence="4" type="ORF">NCTC12121_00564</name>
</gene>
<dbReference type="Proteomes" id="UP000255248">
    <property type="component" value="Unassembled WGS sequence"/>
</dbReference>
<organism evidence="4 5">
    <name type="scientific">Edwardsiella hoshinae</name>
    <dbReference type="NCBI Taxonomy" id="93378"/>
    <lineage>
        <taxon>Bacteria</taxon>
        <taxon>Pseudomonadati</taxon>
        <taxon>Pseudomonadota</taxon>
        <taxon>Gammaproteobacteria</taxon>
        <taxon>Enterobacterales</taxon>
        <taxon>Hafniaceae</taxon>
        <taxon>Edwardsiella</taxon>
    </lineage>
</organism>
<evidence type="ECO:0000256" key="2">
    <source>
        <dbReference type="ARBA" id="ARBA00022581"/>
    </source>
</evidence>
<dbReference type="OrthoDB" id="6683604at2"/>
<dbReference type="GO" id="GO:0046718">
    <property type="term" value="P:symbiont entry into host cell"/>
    <property type="evidence" value="ECO:0007669"/>
    <property type="project" value="InterPro"/>
</dbReference>
<dbReference type="InterPro" id="IPR051934">
    <property type="entry name" value="Phage_Tail_Fiber_Structural"/>
</dbReference>
<name>A0A376D7Y0_9GAMM</name>
<proteinExistence type="predicted"/>
<dbReference type="PANTHER" id="PTHR35191:SF1">
    <property type="entry name" value="PROPHAGE SIDE TAIL FIBER PROTEIN HOMOLOG STFQ-RELATED"/>
    <property type="match status" value="1"/>
</dbReference>
<dbReference type="PANTHER" id="PTHR35191">
    <property type="entry name" value="PROPHAGE SIDE TAIL FIBER PROTEIN HOMOLOG STFQ-RELATED"/>
    <property type="match status" value="1"/>
</dbReference>
<evidence type="ECO:0000313" key="5">
    <source>
        <dbReference type="Proteomes" id="UP000255248"/>
    </source>
</evidence>
<protein>
    <submittedName>
        <fullName evidence="4">Phage tail fibre repeat</fullName>
    </submittedName>
</protein>
<sequence>MQKLMPTVDTPDNAFHDGNPATGELGTPVYAVWLNAVQSAVRDIQAECHAILTANGFTPDPSRQNQLWAAIQKAIDSQVPVASTSQAGKVQLSSATNSSSEQTAATSKAVKSVKDYADTKAPLDSPALSGTPTAPTPPSSASGQEIATAAFVAAKVAKLVGSSPAALDTLKELADALGRDPNFATTMTNALAGKQPLNSTLTALSGKNVAQLLEYLGLRETINQAGNAVPSTRRINNHPLSNDITLTAGDVSAFALGPTGKMVADANSVPWNAPSGIYEASLGGASILILHFNMGRGSCPAVQFKVAYKNGGISYRSARDGYGFESGWVELMPNTKTVQDIRLSTSEHTALYNAPGYKDQPPYVITGLVNIDSHGDPDYAYRRALQKLINGTWYNVGGL</sequence>
<dbReference type="Pfam" id="PF03406">
    <property type="entry name" value="Phage_fiber_2"/>
    <property type="match status" value="1"/>
</dbReference>
<dbReference type="RefSeq" id="WP_115314466.1">
    <property type="nucleotide sequence ID" value="NZ_CP065626.1"/>
</dbReference>